<reference evidence="6 7" key="1">
    <citation type="submission" date="2017-08" db="EMBL/GenBank/DDBJ databases">
        <authorList>
            <person name="Park S.-J."/>
            <person name="Kim H."/>
        </authorList>
    </citation>
    <scope>NUCLEOTIDE SEQUENCE [LARGE SCALE GENOMIC DNA]</scope>
    <source>
        <strain evidence="7">ye3</strain>
    </source>
</reference>
<protein>
    <recommendedName>
        <fullName evidence="8">Tetratricopeptide repeat protein</fullName>
    </recommendedName>
</protein>
<evidence type="ECO:0000256" key="1">
    <source>
        <dbReference type="ARBA" id="ARBA00022737"/>
    </source>
</evidence>
<evidence type="ECO:0000313" key="7">
    <source>
        <dbReference type="Proteomes" id="UP000283474"/>
    </source>
</evidence>
<keyword evidence="7" id="KW-1185">Reference proteome</keyword>
<feature type="repeat" description="TPR" evidence="3">
    <location>
        <begin position="442"/>
        <end position="475"/>
    </location>
</feature>
<organism evidence="6 7">
    <name type="scientific">Pollutimonas thiosulfatoxidans</name>
    <dbReference type="NCBI Taxonomy" id="2028345"/>
    <lineage>
        <taxon>Bacteria</taxon>
        <taxon>Pseudomonadati</taxon>
        <taxon>Pseudomonadota</taxon>
        <taxon>Betaproteobacteria</taxon>
        <taxon>Burkholderiales</taxon>
        <taxon>Alcaligenaceae</taxon>
        <taxon>Pollutimonas</taxon>
    </lineage>
</organism>
<evidence type="ECO:0000313" key="6">
    <source>
        <dbReference type="EMBL" id="QAA92505.1"/>
    </source>
</evidence>
<dbReference type="InterPro" id="IPR051012">
    <property type="entry name" value="CellSynth/LPSAsmb/PSIAsmb"/>
</dbReference>
<feature type="signal peptide" evidence="5">
    <location>
        <begin position="1"/>
        <end position="25"/>
    </location>
</feature>
<evidence type="ECO:0000256" key="3">
    <source>
        <dbReference type="PROSITE-ProRule" id="PRU00339"/>
    </source>
</evidence>
<evidence type="ECO:0000256" key="2">
    <source>
        <dbReference type="ARBA" id="ARBA00022803"/>
    </source>
</evidence>
<dbReference type="PROSITE" id="PS50293">
    <property type="entry name" value="TPR_REGION"/>
    <property type="match status" value="1"/>
</dbReference>
<dbReference type="PANTHER" id="PTHR45586">
    <property type="entry name" value="TPR REPEAT-CONTAINING PROTEIN PA4667"/>
    <property type="match status" value="1"/>
</dbReference>
<feature type="chain" id="PRO_5018981031" description="Tetratricopeptide repeat protein" evidence="5">
    <location>
        <begin position="26"/>
        <end position="592"/>
    </location>
</feature>
<dbReference type="PROSITE" id="PS50005">
    <property type="entry name" value="TPR"/>
    <property type="match status" value="1"/>
</dbReference>
<dbReference type="InterPro" id="IPR011990">
    <property type="entry name" value="TPR-like_helical_dom_sf"/>
</dbReference>
<dbReference type="SUPFAM" id="SSF48452">
    <property type="entry name" value="TPR-like"/>
    <property type="match status" value="2"/>
</dbReference>
<proteinExistence type="predicted"/>
<gene>
    <name evidence="6" type="ORF">CKA81_00565</name>
</gene>
<dbReference type="InterPro" id="IPR019734">
    <property type="entry name" value="TPR_rpt"/>
</dbReference>
<dbReference type="Proteomes" id="UP000283474">
    <property type="component" value="Chromosome"/>
</dbReference>
<sequence>MKLPIPLPFAVFAPILVLCFGTAWSAPAEPPDEHVEVIRLRAGELPTIKLTADILYRILASEVAASRGHYDMASQTMLDLASETSDPRLAKRAFQFAMVDHDLPRALSAARKWALLAPQDPEAVASSLALAASNGQTSGLAAALWTRIEKAENKEQAVAQASSIVSKMPDKKLALEVLEKALHPSVRTLPVAHLAMADAAWAASEPGRALEEAQKVLVKDPDSDAAAQRVLEYGLKVDPAAAIEQTKAYVAAHPDSRRLQLMLVNRLVSRNEFQAALQQVQAMRQRSPEDFDLLFTEAEVNIRAERYDQARALLNEYINVQTQRRAAIADKASNAAADASDARLLLVQIAEKENRLDEAIAQLDQIEDGSLRFQAQIHKAVLQARLGNITQARNTIEALKPQDPRERSVAALTLASIYREAGRTDAAVELLAEADQDLPDTPEIKYDLAMLYERQGKMAEFEALMRRVIELDPDNANAYNSLGYTYAEQNRELDQAQDLLERALELDPDNPYILDSVGWYLYRRGDHQAAIEYLERSYAQLPSAEVAAHLGEVLWVTGKVDEARRIWQEGRGNDPENETLRSTLERLGVNLQ</sequence>
<accession>A0A410G8H5</accession>
<dbReference type="EMBL" id="CP022987">
    <property type="protein sequence ID" value="QAA92505.1"/>
    <property type="molecule type" value="Genomic_DNA"/>
</dbReference>
<keyword evidence="2 3" id="KW-0802">TPR repeat</keyword>
<dbReference type="KEGG" id="pus:CKA81_00565"/>
<dbReference type="Pfam" id="PF14559">
    <property type="entry name" value="TPR_19"/>
    <property type="match status" value="2"/>
</dbReference>
<dbReference type="OrthoDB" id="9766710at2"/>
<dbReference type="PANTHER" id="PTHR45586:SF16">
    <property type="entry name" value="DOMAIN PROTEIN, PUTATIVE-RELATED"/>
    <property type="match status" value="1"/>
</dbReference>
<name>A0A410G8H5_9BURK</name>
<evidence type="ECO:0000256" key="4">
    <source>
        <dbReference type="SAM" id="Coils"/>
    </source>
</evidence>
<keyword evidence="5" id="KW-0732">Signal</keyword>
<feature type="coiled-coil region" evidence="4">
    <location>
        <begin position="342"/>
        <end position="369"/>
    </location>
</feature>
<dbReference type="Gene3D" id="1.25.40.10">
    <property type="entry name" value="Tetratricopeptide repeat domain"/>
    <property type="match status" value="3"/>
</dbReference>
<keyword evidence="1" id="KW-0677">Repeat</keyword>
<dbReference type="SMART" id="SM00028">
    <property type="entry name" value="TPR"/>
    <property type="match status" value="5"/>
</dbReference>
<keyword evidence="4" id="KW-0175">Coiled coil</keyword>
<dbReference type="RefSeq" id="WP_128353553.1">
    <property type="nucleotide sequence ID" value="NZ_CP022987.1"/>
</dbReference>
<evidence type="ECO:0000256" key="5">
    <source>
        <dbReference type="SAM" id="SignalP"/>
    </source>
</evidence>
<dbReference type="Pfam" id="PF13432">
    <property type="entry name" value="TPR_16"/>
    <property type="match status" value="1"/>
</dbReference>
<dbReference type="AlphaFoldDB" id="A0A410G8H5"/>
<evidence type="ECO:0008006" key="8">
    <source>
        <dbReference type="Google" id="ProtNLM"/>
    </source>
</evidence>